<organism evidence="3">
    <name type="scientific">uncultured Caudovirales phage</name>
    <dbReference type="NCBI Taxonomy" id="2100421"/>
    <lineage>
        <taxon>Viruses</taxon>
        <taxon>Duplodnaviria</taxon>
        <taxon>Heunggongvirae</taxon>
        <taxon>Uroviricota</taxon>
        <taxon>Caudoviricetes</taxon>
        <taxon>Peduoviridae</taxon>
        <taxon>Maltschvirus</taxon>
        <taxon>Maltschvirus maltsch</taxon>
    </lineage>
</organism>
<feature type="compositionally biased region" description="Gly residues" evidence="1">
    <location>
        <begin position="389"/>
        <end position="411"/>
    </location>
</feature>
<feature type="domain" description="Glycine-rich" evidence="2">
    <location>
        <begin position="298"/>
        <end position="532"/>
    </location>
</feature>
<proteinExistence type="predicted"/>
<feature type="region of interest" description="Disordered" evidence="1">
    <location>
        <begin position="126"/>
        <end position="146"/>
    </location>
</feature>
<accession>A0A6J7WR22</accession>
<gene>
    <name evidence="3" type="ORF">UFOVP236_36</name>
</gene>
<feature type="region of interest" description="Disordered" evidence="1">
    <location>
        <begin position="387"/>
        <end position="411"/>
    </location>
</feature>
<sequence>MSYLGNGPGVASQRITDTFSVTTSTTTFTPSSGYTIGYLDVYHNGVKLVNGDDYTASNGSTFALTSAAQNGDTVECVAYIPRGLSDGYTKAEADAKYPLKPTGTPTGGKFLRDDNTWQTLAVTPTAVSDQDNTSTGAFDVPSGTTAQRPATPSIGYLRYNTDIGALENYTATGWLKVAVLPPLISSVSGAIYSSAASSLTFVGQNFGTSSTVIFVSGATTASVSGTPVGGQTSLTVSVPAAIYGLSSGSSINITVTNSDGATSAAYNMTSYAPPTGGVITQSGNYRYHEFKSTANFVTSRAITAEIIVVAGGGGGGYDLGGGGGAGGLIYSASTALSVGTYTATIGGGGSGSPTTAVNGTNGSNSSFTGLTTAIGGGGGGSYNTASAGSSGGSGGGGGTNQNAGGAGGSGTAGQGNAGGAGVNGFSDGNYGITGGGGGAGAAGSAGNAANNGKGGDGLYYANFTAWGYPAGWFAGGGGGASDNNGPAGVGGSGGGGTGNSSHGVAYTGGGGGGPGVSTSGYNGGSGIVLIRYAL</sequence>
<protein>
    <recommendedName>
        <fullName evidence="2">Glycine-rich domain-containing protein</fullName>
    </recommendedName>
</protein>
<evidence type="ECO:0000256" key="1">
    <source>
        <dbReference type="SAM" id="MobiDB-lite"/>
    </source>
</evidence>
<dbReference type="EMBL" id="LR798284">
    <property type="protein sequence ID" value="CAB5220356.1"/>
    <property type="molecule type" value="Genomic_DNA"/>
</dbReference>
<evidence type="ECO:0000259" key="2">
    <source>
        <dbReference type="Pfam" id="PF21722"/>
    </source>
</evidence>
<name>A0A6J7WR22_9CAUD</name>
<dbReference type="Pfam" id="PF21722">
    <property type="entry name" value="Gly_rich_2"/>
    <property type="match status" value="1"/>
</dbReference>
<dbReference type="InterPro" id="IPR049304">
    <property type="entry name" value="Gly_rich_dom"/>
</dbReference>
<reference evidence="3" key="1">
    <citation type="submission" date="2020-05" db="EMBL/GenBank/DDBJ databases">
        <authorList>
            <person name="Chiriac C."/>
            <person name="Salcher M."/>
            <person name="Ghai R."/>
            <person name="Kavagutti S V."/>
        </authorList>
    </citation>
    <scope>NUCLEOTIDE SEQUENCE</scope>
</reference>
<evidence type="ECO:0000313" key="3">
    <source>
        <dbReference type="EMBL" id="CAB5220356.1"/>
    </source>
</evidence>